<dbReference type="SUPFAM" id="SSF52317">
    <property type="entry name" value="Class I glutamine amidotransferase-like"/>
    <property type="match status" value="1"/>
</dbReference>
<dbReference type="InterPro" id="IPR011697">
    <property type="entry name" value="Peptidase_C26"/>
</dbReference>
<evidence type="ECO:0000313" key="2">
    <source>
        <dbReference type="Proteomes" id="UP000199376"/>
    </source>
</evidence>
<organism evidence="1 2">
    <name type="scientific">Fructobacillus durionis</name>
    <dbReference type="NCBI Taxonomy" id="283737"/>
    <lineage>
        <taxon>Bacteria</taxon>
        <taxon>Bacillati</taxon>
        <taxon>Bacillota</taxon>
        <taxon>Bacilli</taxon>
        <taxon>Lactobacillales</taxon>
        <taxon>Lactobacillaceae</taxon>
        <taxon>Fructobacillus</taxon>
    </lineage>
</organism>
<dbReference type="PROSITE" id="PS51273">
    <property type="entry name" value="GATASE_TYPE_1"/>
    <property type="match status" value="1"/>
</dbReference>
<sequence>MKIGITCDVNLLETDIINLQLASFVPKPLVDVMMDFNHVPVAFPIAKKKMAKDYVDMVDAVIIPGGPDVSPLLYGEEPHAKIGTTYPARDDFEYAIIDEARKAGKPVLGICRGAQLINIYYGGNVYQDLTSQYEQEPLQHSQAARGFLPVHTVAIEDDSFLAPVFGKEAKVNSRHHQGLKRIGKGLRVVAKAKDGIPEAIESQEDGVFAVQWHPENLWESMPEEKNLFEHFFEIVQEKMNAK</sequence>
<dbReference type="GO" id="GO:0033969">
    <property type="term" value="F:gamma-glutamyl-gamma-aminobutyrate hydrolase activity"/>
    <property type="evidence" value="ECO:0007669"/>
    <property type="project" value="TreeGrafter"/>
</dbReference>
<gene>
    <name evidence="1" type="ORF">SAMN05660453_0156</name>
</gene>
<dbReference type="AlphaFoldDB" id="A0A1I1DWS8"/>
<dbReference type="InterPro" id="IPR029062">
    <property type="entry name" value="Class_I_gatase-like"/>
</dbReference>
<dbReference type="Pfam" id="PF07722">
    <property type="entry name" value="Peptidase_C26"/>
    <property type="match status" value="1"/>
</dbReference>
<keyword evidence="1" id="KW-0315">Glutamine amidotransferase</keyword>
<proteinExistence type="predicted"/>
<accession>A0A1I1DWS8</accession>
<name>A0A1I1DWS8_9LACO</name>
<dbReference type="PANTHER" id="PTHR43235">
    <property type="entry name" value="GLUTAMINE AMIDOTRANSFERASE PB2B2.05-RELATED"/>
    <property type="match status" value="1"/>
</dbReference>
<dbReference type="GO" id="GO:0005829">
    <property type="term" value="C:cytosol"/>
    <property type="evidence" value="ECO:0007669"/>
    <property type="project" value="TreeGrafter"/>
</dbReference>
<dbReference type="CDD" id="cd01745">
    <property type="entry name" value="GATase1_2"/>
    <property type="match status" value="1"/>
</dbReference>
<dbReference type="OrthoDB" id="9813383at2"/>
<dbReference type="RefSeq" id="WP_091501094.1">
    <property type="nucleotide sequence ID" value="NZ_FOLI01000001.1"/>
</dbReference>
<dbReference type="GO" id="GO:0006598">
    <property type="term" value="P:polyamine catabolic process"/>
    <property type="evidence" value="ECO:0007669"/>
    <property type="project" value="TreeGrafter"/>
</dbReference>
<dbReference type="Gene3D" id="3.40.50.880">
    <property type="match status" value="1"/>
</dbReference>
<reference evidence="1 2" key="1">
    <citation type="submission" date="2016-10" db="EMBL/GenBank/DDBJ databases">
        <authorList>
            <person name="de Groot N.N."/>
        </authorList>
    </citation>
    <scope>NUCLEOTIDE SEQUENCE [LARGE SCALE GENOMIC DNA]</scope>
    <source>
        <strain evidence="1 2">DSM 19113</strain>
    </source>
</reference>
<dbReference type="STRING" id="283737.SAMN05660453_0156"/>
<dbReference type="Proteomes" id="UP000199376">
    <property type="component" value="Unassembled WGS sequence"/>
</dbReference>
<keyword evidence="1" id="KW-0808">Transferase</keyword>
<dbReference type="PANTHER" id="PTHR43235:SF1">
    <property type="entry name" value="GLUTAMINE AMIDOTRANSFERASE PB2B2.05-RELATED"/>
    <property type="match status" value="1"/>
</dbReference>
<protein>
    <submittedName>
        <fullName evidence="1">Putative glutamine amidotransferase</fullName>
    </submittedName>
</protein>
<keyword evidence="2" id="KW-1185">Reference proteome</keyword>
<dbReference type="EMBL" id="FOLI01000001">
    <property type="protein sequence ID" value="SFB78866.1"/>
    <property type="molecule type" value="Genomic_DNA"/>
</dbReference>
<dbReference type="InterPro" id="IPR044668">
    <property type="entry name" value="PuuD-like"/>
</dbReference>
<dbReference type="GO" id="GO:0016740">
    <property type="term" value="F:transferase activity"/>
    <property type="evidence" value="ECO:0007669"/>
    <property type="project" value="UniProtKB-KW"/>
</dbReference>
<evidence type="ECO:0000313" key="1">
    <source>
        <dbReference type="EMBL" id="SFB78866.1"/>
    </source>
</evidence>